<evidence type="ECO:0000313" key="2">
    <source>
        <dbReference type="EMBL" id="CDM96913.1"/>
    </source>
</evidence>
<reference evidence="2 3" key="1">
    <citation type="submission" date="2014-02" db="EMBL/GenBank/DDBJ databases">
        <authorList>
            <person name="Genoscope - CEA"/>
        </authorList>
    </citation>
    <scope>NUCLEOTIDE SEQUENCE [LARGE SCALE GENOMIC DNA]</scope>
    <source>
        <strain evidence="2 3">PCC 8005</strain>
    </source>
</reference>
<proteinExistence type="predicted"/>
<dbReference type="InterPro" id="IPR044862">
    <property type="entry name" value="Pro_4_hyd_alph_FE2OG_OXY"/>
</dbReference>
<protein>
    <recommendedName>
        <fullName evidence="1">Prolyl 4-hydroxylase alpha subunit Fe(2+) 2OG dioxygenase domain-containing protein</fullName>
    </recommendedName>
</protein>
<keyword evidence="3" id="KW-1185">Reference proteome</keyword>
<dbReference type="Gene3D" id="2.60.120.620">
    <property type="entry name" value="q2cbj1_9rhob like domain"/>
    <property type="match status" value="1"/>
</dbReference>
<feature type="domain" description="Prolyl 4-hydroxylase alpha subunit Fe(2+) 2OG dioxygenase" evidence="1">
    <location>
        <begin position="104"/>
        <end position="180"/>
    </location>
</feature>
<evidence type="ECO:0000259" key="1">
    <source>
        <dbReference type="Pfam" id="PF13640"/>
    </source>
</evidence>
<organism evidence="2 3">
    <name type="scientific">Limnospira indica PCC 8005</name>
    <dbReference type="NCBI Taxonomy" id="376219"/>
    <lineage>
        <taxon>Bacteria</taxon>
        <taxon>Bacillati</taxon>
        <taxon>Cyanobacteriota</taxon>
        <taxon>Cyanophyceae</taxon>
        <taxon>Oscillatoriophycideae</taxon>
        <taxon>Oscillatoriales</taxon>
        <taxon>Sirenicapillariaceae</taxon>
        <taxon>Limnospira</taxon>
    </lineage>
</organism>
<dbReference type="EMBL" id="FO818640">
    <property type="protein sequence ID" value="CDM96913.1"/>
    <property type="molecule type" value="Genomic_DNA"/>
</dbReference>
<dbReference type="Pfam" id="PF13640">
    <property type="entry name" value="2OG-FeII_Oxy_3"/>
    <property type="match status" value="1"/>
</dbReference>
<gene>
    <name evidence="2" type="ORF">ARTHRO_41322</name>
</gene>
<dbReference type="RefSeq" id="WP_008053083.1">
    <property type="nucleotide sequence ID" value="NZ_FO818640.1"/>
</dbReference>
<dbReference type="AlphaFoldDB" id="A0A9P1KJS3"/>
<sequence length="184" mass="22065">MQLLEQPYKHYIKENFFSPEQFQMLREFAQKSPWTYYDDVDFPQYIIQRKLIEEYFLNQEADRGKFSFLFHSNFIHSLEPLFRISLEKCVAISFHKLIKPNFNIVHNDYNEYGEKFRIVCYLSDPETYEGGELNLYSIFNLKSPFASYKLNANTAFIFEMNQESFHSVSEVISGERVCMVITYQ</sequence>
<evidence type="ECO:0000313" key="3">
    <source>
        <dbReference type="Proteomes" id="UP000032946"/>
    </source>
</evidence>
<accession>A0A9P1KJS3</accession>
<name>A0A9P1KJS3_9CYAN</name>
<dbReference type="Proteomes" id="UP000032946">
    <property type="component" value="Chromosome"/>
</dbReference>